<evidence type="ECO:0000313" key="11">
    <source>
        <dbReference type="Proteomes" id="UP001196870"/>
    </source>
</evidence>
<evidence type="ECO:0000256" key="5">
    <source>
        <dbReference type="ARBA" id="ARBA00022679"/>
    </source>
</evidence>
<keyword evidence="6" id="KW-0677">Repeat</keyword>
<keyword evidence="5" id="KW-0808">Transferase</keyword>
<evidence type="ECO:0000256" key="3">
    <source>
        <dbReference type="ARBA" id="ARBA00011970"/>
    </source>
</evidence>
<dbReference type="PANTHER" id="PTHR44998:SF1">
    <property type="entry name" value="UDP-N-ACETYLGLUCOSAMINE--PEPTIDE N-ACETYLGLUCOSAMINYLTRANSFERASE 110 KDA SUBUNIT"/>
    <property type="match status" value="1"/>
</dbReference>
<name>A0ABS5F692_9PROT</name>
<evidence type="ECO:0000256" key="1">
    <source>
        <dbReference type="ARBA" id="ARBA00004922"/>
    </source>
</evidence>
<feature type="domain" description="O-GlcNAc transferase C-terminal" evidence="9">
    <location>
        <begin position="542"/>
        <end position="729"/>
    </location>
</feature>
<dbReference type="EC" id="2.4.1.255" evidence="3"/>
<organism evidence="10 11">
    <name type="scientific">Plastoroseomonas hellenica</name>
    <dbReference type="NCBI Taxonomy" id="2687306"/>
    <lineage>
        <taxon>Bacteria</taxon>
        <taxon>Pseudomonadati</taxon>
        <taxon>Pseudomonadota</taxon>
        <taxon>Alphaproteobacteria</taxon>
        <taxon>Acetobacterales</taxon>
        <taxon>Acetobacteraceae</taxon>
        <taxon>Plastoroseomonas</taxon>
    </lineage>
</organism>
<keyword evidence="7 8" id="KW-0802">TPR repeat</keyword>
<dbReference type="Pfam" id="PF13432">
    <property type="entry name" value="TPR_16"/>
    <property type="match status" value="1"/>
</dbReference>
<evidence type="ECO:0000256" key="4">
    <source>
        <dbReference type="ARBA" id="ARBA00022676"/>
    </source>
</evidence>
<dbReference type="InterPro" id="IPR029489">
    <property type="entry name" value="OGT/SEC/SPY_C"/>
</dbReference>
<dbReference type="Gene3D" id="1.25.40.10">
    <property type="entry name" value="Tetratricopeptide repeat domain"/>
    <property type="match status" value="3"/>
</dbReference>
<keyword evidence="11" id="KW-1185">Reference proteome</keyword>
<proteinExistence type="inferred from homology"/>
<dbReference type="Gene3D" id="3.40.50.11380">
    <property type="match status" value="1"/>
</dbReference>
<evidence type="ECO:0000259" key="9">
    <source>
        <dbReference type="Pfam" id="PF13844"/>
    </source>
</evidence>
<evidence type="ECO:0000313" key="10">
    <source>
        <dbReference type="EMBL" id="MBR0668091.1"/>
    </source>
</evidence>
<feature type="repeat" description="TPR" evidence="8">
    <location>
        <begin position="170"/>
        <end position="203"/>
    </location>
</feature>
<sequence length="751" mass="79465">MASPVPPLAQAARALEAGDPAAAVRHARAALKREPANLLALKLLTQALLLAGDAAEAARQAARIAKREPGDPRNHNMLGQALAAAGDHLAALAVFTQVPDFPDAAFNAQISREALGQHRQILAEAPRLRALCGPDPDAALIEGRALLALGEAEKAITVAEAVLQADPRSADAWALRGSAQAKLGRVDGAAESFARAMQLRPDDALFPARLGNLLVTAQRFAEALPPLQRALHLRPDDVAALVDAGMALSAQARWQEALALLDRAAALNPDDTVVRLNRADAFLNLRRFVEAAADCAHVRRRHPGDADAAIGLLHAHQNLALWDGIEALAADAIALGGALLPLSLLAATDDPAAALRAARDWVRKELQYVPAAPAIATRRQPGPIRIAYVSPDLGDHPVGILIAGLIEAHDRTRFETIGVAIGPARSGVLHDRLRAGFGRFIDAEAMTDAALAARLRAEGIDIAVDLAGFTAQARPRLFALRPAPVQVNFLGMSASMGSPAHDYIVVDPVVAPPGSEAQFDECVMRLPYCYMPTDRARAIAAVAPSRAACGLSDGAFVFAAFNAVHKITPEVFSAWCRLLGAVPGSQLWLSHPPAEARANLLREAAARGVSADRIVFAERVDYPEHLARTALADLALDTFPYTGATTACDALWAGLPMLTRVGRSFNARVAASLLHAIGLPELVTETLPEYEALAVALAREPARLHALRERLAANRLTTPLFDTEGYTRALEHAFTQAAERARAGLPPAAIG</sequence>
<dbReference type="Gene3D" id="3.40.50.2000">
    <property type="entry name" value="Glycogen Phosphorylase B"/>
    <property type="match status" value="1"/>
</dbReference>
<dbReference type="Pfam" id="PF13844">
    <property type="entry name" value="Glyco_transf_41"/>
    <property type="match status" value="2"/>
</dbReference>
<feature type="repeat" description="TPR" evidence="8">
    <location>
        <begin position="238"/>
        <end position="271"/>
    </location>
</feature>
<dbReference type="SMART" id="SM00028">
    <property type="entry name" value="TPR"/>
    <property type="match status" value="5"/>
</dbReference>
<dbReference type="Proteomes" id="UP001196870">
    <property type="component" value="Unassembled WGS sequence"/>
</dbReference>
<comment type="similarity">
    <text evidence="2">Belongs to the glycosyltransferase 41 family. O-GlcNAc transferase subfamily.</text>
</comment>
<protein>
    <recommendedName>
        <fullName evidence="3">protein O-GlcNAc transferase</fullName>
        <ecNumber evidence="3">2.4.1.255</ecNumber>
    </recommendedName>
</protein>
<dbReference type="EMBL" id="JAAGBB010000047">
    <property type="protein sequence ID" value="MBR0668091.1"/>
    <property type="molecule type" value="Genomic_DNA"/>
</dbReference>
<dbReference type="PANTHER" id="PTHR44998">
    <property type="match status" value="1"/>
</dbReference>
<feature type="domain" description="O-GlcNAc transferase C-terminal" evidence="9">
    <location>
        <begin position="380"/>
        <end position="536"/>
    </location>
</feature>
<dbReference type="InterPro" id="IPR011990">
    <property type="entry name" value="TPR-like_helical_dom_sf"/>
</dbReference>
<evidence type="ECO:0000256" key="8">
    <source>
        <dbReference type="PROSITE-ProRule" id="PRU00339"/>
    </source>
</evidence>
<dbReference type="PROSITE" id="PS50005">
    <property type="entry name" value="TPR"/>
    <property type="match status" value="3"/>
</dbReference>
<evidence type="ECO:0000256" key="2">
    <source>
        <dbReference type="ARBA" id="ARBA00005386"/>
    </source>
</evidence>
<feature type="repeat" description="TPR" evidence="8">
    <location>
        <begin position="204"/>
        <end position="237"/>
    </location>
</feature>
<reference evidence="11" key="1">
    <citation type="journal article" date="2021" name="Syst. Appl. Microbiol.">
        <title>Roseomonas hellenica sp. nov., isolated from roots of wild-growing Alkanna tinctoria.</title>
        <authorList>
            <person name="Rat A."/>
            <person name="Naranjo H.D."/>
            <person name="Lebbe L."/>
            <person name="Cnockaert M."/>
            <person name="Krigas N."/>
            <person name="Grigoriadou K."/>
            <person name="Maloupa E."/>
            <person name="Willems A."/>
        </authorList>
    </citation>
    <scope>NUCLEOTIDE SEQUENCE [LARGE SCALE GENOMIC DNA]</scope>
    <source>
        <strain evidence="11">LMG 31523</strain>
    </source>
</reference>
<keyword evidence="4" id="KW-0328">Glycosyltransferase</keyword>
<evidence type="ECO:0000256" key="6">
    <source>
        <dbReference type="ARBA" id="ARBA00022737"/>
    </source>
</evidence>
<dbReference type="SUPFAM" id="SSF48452">
    <property type="entry name" value="TPR-like"/>
    <property type="match status" value="1"/>
</dbReference>
<dbReference type="InterPro" id="IPR019734">
    <property type="entry name" value="TPR_rpt"/>
</dbReference>
<dbReference type="Pfam" id="PF14559">
    <property type="entry name" value="TPR_19"/>
    <property type="match status" value="2"/>
</dbReference>
<gene>
    <name evidence="10" type="ORF">GXW71_27300</name>
</gene>
<accession>A0ABS5F692</accession>
<evidence type="ECO:0000256" key="7">
    <source>
        <dbReference type="ARBA" id="ARBA00022803"/>
    </source>
</evidence>
<comment type="caution">
    <text evidence="10">The sequence shown here is derived from an EMBL/GenBank/DDBJ whole genome shotgun (WGS) entry which is preliminary data.</text>
</comment>
<dbReference type="RefSeq" id="WP_211855869.1">
    <property type="nucleotide sequence ID" value="NZ_JAAGBB010000047.1"/>
</dbReference>
<comment type="pathway">
    <text evidence="1">Protein modification; protein glycosylation.</text>
</comment>